<accession>A0A1Q2ZXE0</accession>
<evidence type="ECO:0000256" key="1">
    <source>
        <dbReference type="SAM" id="MobiDB-lite"/>
    </source>
</evidence>
<feature type="region of interest" description="Disordered" evidence="1">
    <location>
        <begin position="87"/>
        <end position="133"/>
    </location>
</feature>
<evidence type="ECO:0000313" key="2">
    <source>
        <dbReference type="EMBL" id="GAV48137.1"/>
    </source>
</evidence>
<dbReference type="InterPro" id="IPR001334">
    <property type="entry name" value="E6"/>
</dbReference>
<proteinExistence type="predicted"/>
<gene>
    <name evidence="2" type="ORF">ZYGR_0I04340</name>
</gene>
<dbReference type="EMBL" id="BDGX01000009">
    <property type="protein sequence ID" value="GAV48137.1"/>
    <property type="molecule type" value="Genomic_DNA"/>
</dbReference>
<evidence type="ECO:0000313" key="3">
    <source>
        <dbReference type="Proteomes" id="UP000187013"/>
    </source>
</evidence>
<dbReference type="Proteomes" id="UP000187013">
    <property type="component" value="Unassembled WGS sequence"/>
</dbReference>
<dbReference type="Pfam" id="PF00518">
    <property type="entry name" value="E6"/>
    <property type="match status" value="1"/>
</dbReference>
<protein>
    <submittedName>
        <fullName evidence="2">Uncharacterized protein</fullName>
    </submittedName>
</protein>
<dbReference type="OrthoDB" id="10289010at2759"/>
<dbReference type="AlphaFoldDB" id="A0A1Q2ZXE0"/>
<name>A0A1Q2ZXE0_ZYGRO</name>
<organism evidence="2 3">
    <name type="scientific">Zygosaccharomyces rouxii</name>
    <dbReference type="NCBI Taxonomy" id="4956"/>
    <lineage>
        <taxon>Eukaryota</taxon>
        <taxon>Fungi</taxon>
        <taxon>Dikarya</taxon>
        <taxon>Ascomycota</taxon>
        <taxon>Saccharomycotina</taxon>
        <taxon>Saccharomycetes</taxon>
        <taxon>Saccharomycetales</taxon>
        <taxon>Saccharomycetaceae</taxon>
        <taxon>Zygosaccharomyces</taxon>
    </lineage>
</organism>
<sequence>MGTGRICLQCHRELQQNPTSRAKNQGKKMYEVRDRMISPIEIRCIRCHRRLSRNDKCFDSTLRPVQLALGLVFLGCESVYGGVKGAVHGIKGTPSNHKKQHTEETTEEAFPPGSSDELPVEPPPNYEEATGRR</sequence>
<reference evidence="2 3" key="1">
    <citation type="submission" date="2016-08" db="EMBL/GenBank/DDBJ databases">
        <title>Draft genome sequence of allopolyploid Zygosaccharomyces rouxii.</title>
        <authorList>
            <person name="Watanabe J."/>
            <person name="Uehara K."/>
            <person name="Mogi Y."/>
            <person name="Tsukioka Y."/>
        </authorList>
    </citation>
    <scope>NUCLEOTIDE SEQUENCE [LARGE SCALE GENOMIC DNA]</scope>
    <source>
        <strain evidence="2 3">NBRC 110957</strain>
    </source>
</reference>
<comment type="caution">
    <text evidence="2">The sequence shown here is derived from an EMBL/GenBank/DDBJ whole genome shotgun (WGS) entry which is preliminary data.</text>
</comment>